<accession>A0A835VG52</accession>
<protein>
    <submittedName>
        <fullName evidence="2">Uncharacterized protein</fullName>
    </submittedName>
</protein>
<reference evidence="2 3" key="1">
    <citation type="journal article" date="2020" name="Nat. Food">
        <title>A phased Vanilla planifolia genome enables genetic improvement of flavour and production.</title>
        <authorList>
            <person name="Hasing T."/>
            <person name="Tang H."/>
            <person name="Brym M."/>
            <person name="Khazi F."/>
            <person name="Huang T."/>
            <person name="Chambers A.H."/>
        </authorList>
    </citation>
    <scope>NUCLEOTIDE SEQUENCE [LARGE SCALE GENOMIC DNA]</scope>
    <source>
        <tissue evidence="2">Leaf</tissue>
    </source>
</reference>
<gene>
    <name evidence="2" type="ORF">HPP92_006230</name>
</gene>
<evidence type="ECO:0000313" key="3">
    <source>
        <dbReference type="Proteomes" id="UP000639772"/>
    </source>
</evidence>
<dbReference type="EMBL" id="JADCNM010000002">
    <property type="protein sequence ID" value="KAG0495236.1"/>
    <property type="molecule type" value="Genomic_DNA"/>
</dbReference>
<keyword evidence="1" id="KW-0472">Membrane</keyword>
<organism evidence="2 3">
    <name type="scientific">Vanilla planifolia</name>
    <name type="common">Vanilla</name>
    <dbReference type="NCBI Taxonomy" id="51239"/>
    <lineage>
        <taxon>Eukaryota</taxon>
        <taxon>Viridiplantae</taxon>
        <taxon>Streptophyta</taxon>
        <taxon>Embryophyta</taxon>
        <taxon>Tracheophyta</taxon>
        <taxon>Spermatophyta</taxon>
        <taxon>Magnoliopsida</taxon>
        <taxon>Liliopsida</taxon>
        <taxon>Asparagales</taxon>
        <taxon>Orchidaceae</taxon>
        <taxon>Vanilloideae</taxon>
        <taxon>Vanilleae</taxon>
        <taxon>Vanilla</taxon>
    </lineage>
</organism>
<evidence type="ECO:0000256" key="1">
    <source>
        <dbReference type="SAM" id="Phobius"/>
    </source>
</evidence>
<sequence length="143" mass="15756">SQYTACTCASMPTLALKRCRTAYLRVLPVTCVPVHSRARLLAYSFARWLAYPLAFALACPPTCVHVCLHSHVCSRWPAIPCAFVVACQPRRCRCLVCVPLVFFTFFLERTIALCLPQVLGVGCWVLGVGCWVLGVGCIRPASH</sequence>
<keyword evidence="1" id="KW-0812">Transmembrane</keyword>
<feature type="non-terminal residue" evidence="2">
    <location>
        <position position="1"/>
    </location>
</feature>
<keyword evidence="1" id="KW-1133">Transmembrane helix</keyword>
<feature type="transmembrane region" description="Helical" evidence="1">
    <location>
        <begin position="118"/>
        <end position="138"/>
    </location>
</feature>
<dbReference type="AlphaFoldDB" id="A0A835VG52"/>
<evidence type="ECO:0000313" key="2">
    <source>
        <dbReference type="EMBL" id="KAG0495236.1"/>
    </source>
</evidence>
<dbReference type="Proteomes" id="UP000639772">
    <property type="component" value="Unassembled WGS sequence"/>
</dbReference>
<comment type="caution">
    <text evidence="2">The sequence shown here is derived from an EMBL/GenBank/DDBJ whole genome shotgun (WGS) entry which is preliminary data.</text>
</comment>
<name>A0A835VG52_VANPL</name>
<proteinExistence type="predicted"/>
<feature type="transmembrane region" description="Helical" evidence="1">
    <location>
        <begin position="94"/>
        <end position="112"/>
    </location>
</feature>